<comment type="subcellular location">
    <subcellularLocation>
        <location evidence="1">Mitochondrion inner membrane</location>
        <topology evidence="1">Multi-pass membrane protein</topology>
    </subcellularLocation>
</comment>
<evidence type="ECO:0000256" key="8">
    <source>
        <dbReference type="PROSITE-ProRule" id="PRU00282"/>
    </source>
</evidence>
<keyword evidence="5" id="KW-1133">Transmembrane helix</keyword>
<sequence length="272" mass="29368">MSQASTVTPGELTVIGAAGGAIEVTIMQPLVSIKNALQEGRTVPTKIGHLYRGLAMNIVSMAPITASQFGANRFLTSVVLKKEEKDMNISERFFSASMAGAFSALIASPSELIIIQQQKSGRALAEETSHILRTYGLSKVTRGLLPCMGREAIYACGYLGIMPILQAMLTKQGLSPETSLLIGGVTGGVFASVCSHPFDTTKTRMQAFITERPEYRSMSSTVQALREEGGSSIFFKGLVPRMSRIVAATFILSYVRNTCIETIDESRRTKDV</sequence>
<dbReference type="AlphaFoldDB" id="A0A7S0YRZ3"/>
<dbReference type="SUPFAM" id="SSF103506">
    <property type="entry name" value="Mitochondrial carrier"/>
    <property type="match status" value="1"/>
</dbReference>
<evidence type="ECO:0000256" key="9">
    <source>
        <dbReference type="RuleBase" id="RU000488"/>
    </source>
</evidence>
<protein>
    <recommendedName>
        <fullName evidence="11">Mitochondrial carrier protein</fullName>
    </recommendedName>
</protein>
<name>A0A7S0YRZ3_9CHLO</name>
<dbReference type="PROSITE" id="PS50920">
    <property type="entry name" value="SOLCAR"/>
    <property type="match status" value="2"/>
</dbReference>
<keyword evidence="6" id="KW-0496">Mitochondrion</keyword>
<evidence type="ECO:0000256" key="3">
    <source>
        <dbReference type="ARBA" id="ARBA00022692"/>
    </source>
</evidence>
<dbReference type="GO" id="GO:0022857">
    <property type="term" value="F:transmembrane transporter activity"/>
    <property type="evidence" value="ECO:0007669"/>
    <property type="project" value="TreeGrafter"/>
</dbReference>
<evidence type="ECO:0000256" key="4">
    <source>
        <dbReference type="ARBA" id="ARBA00022792"/>
    </source>
</evidence>
<dbReference type="InterPro" id="IPR051028">
    <property type="entry name" value="Mito_Solute_Carrier"/>
</dbReference>
<dbReference type="EMBL" id="HBFM01034909">
    <property type="protein sequence ID" value="CAD8794060.1"/>
    <property type="molecule type" value="Transcribed_RNA"/>
</dbReference>
<feature type="repeat" description="Solcar" evidence="8">
    <location>
        <begin position="178"/>
        <end position="262"/>
    </location>
</feature>
<dbReference type="GO" id="GO:0005743">
    <property type="term" value="C:mitochondrial inner membrane"/>
    <property type="evidence" value="ECO:0007669"/>
    <property type="project" value="UniProtKB-SubCell"/>
</dbReference>
<keyword evidence="9" id="KW-0813">Transport</keyword>
<accession>A0A7S0YRZ3</accession>
<proteinExistence type="inferred from homology"/>
<evidence type="ECO:0008006" key="11">
    <source>
        <dbReference type="Google" id="ProtNLM"/>
    </source>
</evidence>
<feature type="repeat" description="Solcar" evidence="8">
    <location>
        <begin position="87"/>
        <end position="168"/>
    </location>
</feature>
<evidence type="ECO:0000313" key="10">
    <source>
        <dbReference type="EMBL" id="CAD8794060.1"/>
    </source>
</evidence>
<evidence type="ECO:0000256" key="5">
    <source>
        <dbReference type="ARBA" id="ARBA00022989"/>
    </source>
</evidence>
<dbReference type="Gene3D" id="1.50.40.10">
    <property type="entry name" value="Mitochondrial carrier domain"/>
    <property type="match status" value="1"/>
</dbReference>
<keyword evidence="7 8" id="KW-0472">Membrane</keyword>
<dbReference type="Pfam" id="PF00153">
    <property type="entry name" value="Mito_carr"/>
    <property type="match status" value="2"/>
</dbReference>
<comment type="similarity">
    <text evidence="2 9">Belongs to the mitochondrial carrier (TC 2.A.29) family.</text>
</comment>
<dbReference type="InterPro" id="IPR023395">
    <property type="entry name" value="MCP_dom_sf"/>
</dbReference>
<organism evidence="10">
    <name type="scientific">Polytomella parva</name>
    <dbReference type="NCBI Taxonomy" id="51329"/>
    <lineage>
        <taxon>Eukaryota</taxon>
        <taxon>Viridiplantae</taxon>
        <taxon>Chlorophyta</taxon>
        <taxon>core chlorophytes</taxon>
        <taxon>Chlorophyceae</taxon>
        <taxon>CS clade</taxon>
        <taxon>Chlamydomonadales</taxon>
        <taxon>Chlamydomonadaceae</taxon>
        <taxon>Polytomella</taxon>
    </lineage>
</organism>
<evidence type="ECO:0000256" key="1">
    <source>
        <dbReference type="ARBA" id="ARBA00004448"/>
    </source>
</evidence>
<reference evidence="10" key="1">
    <citation type="submission" date="2021-01" db="EMBL/GenBank/DDBJ databases">
        <authorList>
            <person name="Corre E."/>
            <person name="Pelletier E."/>
            <person name="Niang G."/>
            <person name="Scheremetjew M."/>
            <person name="Finn R."/>
            <person name="Kale V."/>
            <person name="Holt S."/>
            <person name="Cochrane G."/>
            <person name="Meng A."/>
            <person name="Brown T."/>
            <person name="Cohen L."/>
        </authorList>
    </citation>
    <scope>NUCLEOTIDE SEQUENCE</scope>
    <source>
        <strain evidence="10">SAG 63-3</strain>
    </source>
</reference>
<keyword evidence="3 8" id="KW-0812">Transmembrane</keyword>
<keyword evidence="4" id="KW-0999">Mitochondrion inner membrane</keyword>
<dbReference type="PANTHER" id="PTHR45678">
    <property type="entry name" value="MITOCHONDRIAL 2-OXODICARBOXYLATE CARRIER 1-RELATED"/>
    <property type="match status" value="1"/>
</dbReference>
<evidence type="ECO:0000256" key="6">
    <source>
        <dbReference type="ARBA" id="ARBA00023128"/>
    </source>
</evidence>
<gene>
    <name evidence="10" type="ORF">PPAR00522_LOCUS22733</name>
</gene>
<dbReference type="PANTHER" id="PTHR45678:SF9">
    <property type="entry name" value="CALCIUM-BINDING MITOCHONDRIAL CARRIER PROTEIN ARALAR1"/>
    <property type="match status" value="1"/>
</dbReference>
<evidence type="ECO:0000256" key="2">
    <source>
        <dbReference type="ARBA" id="ARBA00006375"/>
    </source>
</evidence>
<evidence type="ECO:0000256" key="7">
    <source>
        <dbReference type="ARBA" id="ARBA00023136"/>
    </source>
</evidence>
<dbReference type="InterPro" id="IPR018108">
    <property type="entry name" value="MCP_transmembrane"/>
</dbReference>